<keyword evidence="2" id="KW-1185">Reference proteome</keyword>
<dbReference type="AlphaFoldDB" id="A0A7S7M954"/>
<organism evidence="1 2">
    <name type="scientific">Thermophilibacter immobilis</name>
    <dbReference type="NCBI Taxonomy" id="2779519"/>
    <lineage>
        <taxon>Bacteria</taxon>
        <taxon>Bacillati</taxon>
        <taxon>Actinomycetota</taxon>
        <taxon>Coriobacteriia</taxon>
        <taxon>Coriobacteriales</taxon>
        <taxon>Atopobiaceae</taxon>
        <taxon>Thermophilibacter</taxon>
    </lineage>
</organism>
<proteinExistence type="predicted"/>
<dbReference type="RefSeq" id="WP_194371967.1">
    <property type="nucleotide sequence ID" value="NZ_CP063767.1"/>
</dbReference>
<dbReference type="Proteomes" id="UP000593735">
    <property type="component" value="Chromosome"/>
</dbReference>
<gene>
    <name evidence="1" type="ORF">INP52_02050</name>
</gene>
<protein>
    <submittedName>
        <fullName evidence="1">DUF192 domain-containing protein</fullName>
    </submittedName>
</protein>
<name>A0A7S7M954_9ACTN</name>
<sequence>MRVVADERPEELRELVVLGTWAKRLRGLLGTDERARPVLLTRCRSIHTCGMRYALDVAFVGERGEVLSVLRGLAPRRHASCTRAVCVAERPAGEGEWFEEGQHLWIVSVSLGVTGT</sequence>
<evidence type="ECO:0000313" key="2">
    <source>
        <dbReference type="Proteomes" id="UP000593735"/>
    </source>
</evidence>
<accession>A0A7S7M954</accession>
<dbReference type="EMBL" id="CP063767">
    <property type="protein sequence ID" value="QOY61015.1"/>
    <property type="molecule type" value="Genomic_DNA"/>
</dbReference>
<reference evidence="1 2" key="1">
    <citation type="submission" date="2020-10" db="EMBL/GenBank/DDBJ databases">
        <title>Olsenella immobilis sp.nov., isolated from the mud in a fermentation cellar used for the production of Chinese strong-flavoured liquor.</title>
        <authorList>
            <person name="Lu L."/>
        </authorList>
    </citation>
    <scope>NUCLEOTIDE SEQUENCE [LARGE SCALE GENOMIC DNA]</scope>
    <source>
        <strain evidence="1 2">LZLJ-2</strain>
    </source>
</reference>
<dbReference type="KEGG" id="tio:INP52_02050"/>
<evidence type="ECO:0000313" key="1">
    <source>
        <dbReference type="EMBL" id="QOY61015.1"/>
    </source>
</evidence>